<gene>
    <name evidence="2" type="ORF">CXR34_04360</name>
</gene>
<accession>A0A2K9D9I2</accession>
<dbReference type="InterPro" id="IPR019276">
    <property type="entry name" value="DUF2303"/>
</dbReference>
<dbReference type="KEGG" id="mhos:CXR34_04360"/>
<protein>
    <recommendedName>
        <fullName evidence="4">DUF2303 family protein</fullName>
    </recommendedName>
</protein>
<dbReference type="Pfam" id="PF10065">
    <property type="entry name" value="DUF2303"/>
    <property type="match status" value="1"/>
</dbReference>
<evidence type="ECO:0000313" key="3">
    <source>
        <dbReference type="Proteomes" id="UP000233276"/>
    </source>
</evidence>
<proteinExistence type="predicted"/>
<evidence type="ECO:0000313" key="2">
    <source>
        <dbReference type="EMBL" id="AUG28781.1"/>
    </source>
</evidence>
<sequence length="293" mass="32051">MTVIEDTKTEAAVVASIQQQADSEAHQSIDLGEVYLVPDGTGGLRIVDTDQYGETPRHVSAARVVTDAASFVAYVNRHKIAGTEIYAHTNSSSVVAVIDSHEGGLRDPGWQKHRLTLGLEKSKAWLAWEAADGKLFDQQTFADFLDDRYLDVIDPAPAVLIDIARTFQAKTSVNFESGFREGSGDVTLQYVEDTKAKAGQKGDIEIPARIQLALRPYVGGPMYSIWASFRYRLNGGNVVLGFRLERPENILEAAFADIVTEIRDGRTDKKDETETRVHDGVGGVPIFNGKPSA</sequence>
<name>A0A2K9D9I2_9MICO</name>
<dbReference type="AlphaFoldDB" id="A0A2K9D9I2"/>
<feature type="compositionally biased region" description="Basic and acidic residues" evidence="1">
    <location>
        <begin position="268"/>
        <end position="279"/>
    </location>
</feature>
<evidence type="ECO:0000256" key="1">
    <source>
        <dbReference type="SAM" id="MobiDB-lite"/>
    </source>
</evidence>
<reference evidence="2 3" key="1">
    <citation type="submission" date="2017-12" db="EMBL/GenBank/DDBJ databases">
        <title>Isolation and characterization of estrogens degradatiion strain Microbacterium hominis SJTG1.</title>
        <authorList>
            <person name="Xiong W."/>
            <person name="Yin C."/>
            <person name="Zheng D."/>
            <person name="Liang R."/>
        </authorList>
    </citation>
    <scope>NUCLEOTIDE SEQUENCE [LARGE SCALE GENOMIC DNA]</scope>
    <source>
        <strain evidence="2 3">SJTG1</strain>
    </source>
</reference>
<dbReference type="Proteomes" id="UP000233276">
    <property type="component" value="Chromosome"/>
</dbReference>
<evidence type="ECO:0008006" key="4">
    <source>
        <dbReference type="Google" id="ProtNLM"/>
    </source>
</evidence>
<organism evidence="2 3">
    <name type="scientific">Microbacterium hominis</name>
    <dbReference type="NCBI Taxonomy" id="162426"/>
    <lineage>
        <taxon>Bacteria</taxon>
        <taxon>Bacillati</taxon>
        <taxon>Actinomycetota</taxon>
        <taxon>Actinomycetes</taxon>
        <taxon>Micrococcales</taxon>
        <taxon>Microbacteriaceae</taxon>
        <taxon>Microbacterium</taxon>
    </lineage>
</organism>
<feature type="region of interest" description="Disordered" evidence="1">
    <location>
        <begin position="268"/>
        <end position="293"/>
    </location>
</feature>
<dbReference type="RefSeq" id="WP_101305709.1">
    <property type="nucleotide sequence ID" value="NZ_CP025299.1"/>
</dbReference>
<dbReference type="EMBL" id="CP025299">
    <property type="protein sequence ID" value="AUG28781.1"/>
    <property type="molecule type" value="Genomic_DNA"/>
</dbReference>